<dbReference type="RefSeq" id="WP_034887666.1">
    <property type="nucleotide sequence ID" value="NZ_JRUQ01000006.1"/>
</dbReference>
<gene>
    <name evidence="3" type="ORF">NG99_01530</name>
</gene>
<evidence type="ECO:0000259" key="2">
    <source>
        <dbReference type="Pfam" id="PF13439"/>
    </source>
</evidence>
<dbReference type="InterPro" id="IPR050194">
    <property type="entry name" value="Glycosyltransferase_grp1"/>
</dbReference>
<proteinExistence type="predicted"/>
<organism evidence="3 4">
    <name type="scientific">Erwinia typographi</name>
    <dbReference type="NCBI Taxonomy" id="371042"/>
    <lineage>
        <taxon>Bacteria</taxon>
        <taxon>Pseudomonadati</taxon>
        <taxon>Pseudomonadota</taxon>
        <taxon>Gammaproteobacteria</taxon>
        <taxon>Enterobacterales</taxon>
        <taxon>Erwiniaceae</taxon>
        <taxon>Erwinia</taxon>
    </lineage>
</organism>
<sequence>MIKVLHCYKTYYPDSFGGIEQVIYQLSEGGVAADIRSTVFTLSPNPTDKIEKLDHHYAYRTKCQFDIASTPFSWSAVKQFKKLAEDADIVHYHFPYPFMDMLHFLAGINKPTVLSYHSDIVKQKFLLKLYSPLMHRFLGSVDKIVAASPNYVQSSPILQRHQNKVAVIPYGLDKKFYENVSQSTIGKWQEKFPDGFFLFIGAFRYYKGLHILIEAARDSAYPIVIVGSGPIEKELKQQAASLGVNNIHFLGALANEDKSALLALSTCLVFPSHLRSEAFGISLLEGALYSKPLISSEIGTGTTYINIEGETGVVIPPSDAKALRKAMDFIWDNPRVAQQYGEAARARFDSLFTAEAMVEQYASLYRSLLQGS</sequence>
<feature type="domain" description="Glycosyltransferase subfamily 4-like N-terminal" evidence="2">
    <location>
        <begin position="16"/>
        <end position="173"/>
    </location>
</feature>
<dbReference type="CDD" id="cd03795">
    <property type="entry name" value="GT4_WfcD-like"/>
    <property type="match status" value="1"/>
</dbReference>
<keyword evidence="4" id="KW-1185">Reference proteome</keyword>
<dbReference type="InterPro" id="IPR001296">
    <property type="entry name" value="Glyco_trans_1"/>
</dbReference>
<dbReference type="eggNOG" id="COG0438">
    <property type="taxonomic scope" value="Bacteria"/>
</dbReference>
<name>A0A0A3Z9T0_9GAMM</name>
<protein>
    <submittedName>
        <fullName evidence="3">Glycosyl transferase family 1</fullName>
    </submittedName>
</protein>
<dbReference type="InterPro" id="IPR028098">
    <property type="entry name" value="Glyco_trans_4-like_N"/>
</dbReference>
<comment type="caution">
    <text evidence="3">The sequence shown here is derived from an EMBL/GenBank/DDBJ whole genome shotgun (WGS) entry which is preliminary data.</text>
</comment>
<keyword evidence="3" id="KW-0808">Transferase</keyword>
<dbReference type="Pfam" id="PF13439">
    <property type="entry name" value="Glyco_transf_4"/>
    <property type="match status" value="1"/>
</dbReference>
<feature type="domain" description="Glycosyl transferase family 1" evidence="1">
    <location>
        <begin position="193"/>
        <end position="346"/>
    </location>
</feature>
<accession>A0A0A3Z9T0</accession>
<dbReference type="Proteomes" id="UP000030351">
    <property type="component" value="Unassembled WGS sequence"/>
</dbReference>
<dbReference type="SUPFAM" id="SSF53756">
    <property type="entry name" value="UDP-Glycosyltransferase/glycogen phosphorylase"/>
    <property type="match status" value="1"/>
</dbReference>
<dbReference type="PANTHER" id="PTHR45947">
    <property type="entry name" value="SULFOQUINOVOSYL TRANSFERASE SQD2"/>
    <property type="match status" value="1"/>
</dbReference>
<dbReference type="OrthoDB" id="9802525at2"/>
<dbReference type="AlphaFoldDB" id="A0A0A3Z9T0"/>
<evidence type="ECO:0000259" key="1">
    <source>
        <dbReference type="Pfam" id="PF00534"/>
    </source>
</evidence>
<dbReference type="GO" id="GO:0016757">
    <property type="term" value="F:glycosyltransferase activity"/>
    <property type="evidence" value="ECO:0007669"/>
    <property type="project" value="InterPro"/>
</dbReference>
<evidence type="ECO:0000313" key="3">
    <source>
        <dbReference type="EMBL" id="KGT95847.1"/>
    </source>
</evidence>
<dbReference type="STRING" id="371042.NG99_01530"/>
<reference evidence="3 4" key="1">
    <citation type="submission" date="2014-10" db="EMBL/GenBank/DDBJ databases">
        <title>Genome sequence of Erwinia typographi M043b.</title>
        <authorList>
            <person name="Chan K.-G."/>
            <person name="Tan W.-S."/>
        </authorList>
    </citation>
    <scope>NUCLEOTIDE SEQUENCE [LARGE SCALE GENOMIC DNA]</scope>
    <source>
        <strain evidence="3 4">M043b</strain>
    </source>
</reference>
<dbReference type="PANTHER" id="PTHR45947:SF3">
    <property type="entry name" value="SULFOQUINOVOSYL TRANSFERASE SQD2"/>
    <property type="match status" value="1"/>
</dbReference>
<dbReference type="Pfam" id="PF00534">
    <property type="entry name" value="Glycos_transf_1"/>
    <property type="match status" value="1"/>
</dbReference>
<dbReference type="Gene3D" id="3.40.50.2000">
    <property type="entry name" value="Glycogen Phosphorylase B"/>
    <property type="match status" value="2"/>
</dbReference>
<dbReference type="EMBL" id="JRUQ01000006">
    <property type="protein sequence ID" value="KGT95847.1"/>
    <property type="molecule type" value="Genomic_DNA"/>
</dbReference>
<evidence type="ECO:0000313" key="4">
    <source>
        <dbReference type="Proteomes" id="UP000030351"/>
    </source>
</evidence>